<comment type="similarity">
    <text evidence="4">Belongs to the cyclic nucleotide phosphodiesterase class-III family.</text>
</comment>
<sequence length="270" mass="29779">MVPEGERVLGFDPATRLESVIDTINAEHAEAELCILSGDLTDRGDEASYRRLRTLLERLSVPSHLMLGNHDRRAAFRQVFPDAHDDGHGFVQAALPLGSHRLILLDTLDEMRPSAGFLCPRRLAWLNGEFERSPTIPTLLFLHHPPFPLGIEYFHAMLLEGGDALESLLDRHPQVLHTAFGHVHLSVSGRSGSRSFSATGGTCHPIRPVLAGMTASYVERPPCFDVILADANRIIVHSIEPLMPNALIAREFADDIGGPGEFEIIRTPQI</sequence>
<evidence type="ECO:0000256" key="4">
    <source>
        <dbReference type="ARBA" id="ARBA00025742"/>
    </source>
</evidence>
<proteinExistence type="inferred from homology"/>
<evidence type="ECO:0000313" key="6">
    <source>
        <dbReference type="EMBL" id="MEW9310518.1"/>
    </source>
</evidence>
<organism evidence="6 7">
    <name type="scientific">Labrys neptuniae</name>
    <dbReference type="NCBI Taxonomy" id="376174"/>
    <lineage>
        <taxon>Bacteria</taxon>
        <taxon>Pseudomonadati</taxon>
        <taxon>Pseudomonadota</taxon>
        <taxon>Alphaproteobacteria</taxon>
        <taxon>Hyphomicrobiales</taxon>
        <taxon>Xanthobacteraceae</taxon>
        <taxon>Labrys</taxon>
    </lineage>
</organism>
<keyword evidence="7" id="KW-1185">Reference proteome</keyword>
<evidence type="ECO:0000256" key="2">
    <source>
        <dbReference type="ARBA" id="ARBA00022801"/>
    </source>
</evidence>
<protein>
    <submittedName>
        <fullName evidence="6">Metallophosphoesterase</fullName>
    </submittedName>
</protein>
<reference evidence="6 7" key="1">
    <citation type="submission" date="2024-07" db="EMBL/GenBank/DDBJ databases">
        <title>Description of Labrys sedimenti sp. nov., isolated from a diclofenac-degrading enrichment culture.</title>
        <authorList>
            <person name="Tancsics A."/>
            <person name="Csepanyi A."/>
        </authorList>
    </citation>
    <scope>NUCLEOTIDE SEQUENCE [LARGE SCALE GENOMIC DNA]</scope>
    <source>
        <strain evidence="6 7">LMG 23578</strain>
    </source>
</reference>
<evidence type="ECO:0000259" key="5">
    <source>
        <dbReference type="Pfam" id="PF00149"/>
    </source>
</evidence>
<evidence type="ECO:0000313" key="7">
    <source>
        <dbReference type="Proteomes" id="UP001555786"/>
    </source>
</evidence>
<dbReference type="Proteomes" id="UP001555786">
    <property type="component" value="Unassembled WGS sequence"/>
</dbReference>
<name>A0ABV3PXV8_9HYPH</name>
<dbReference type="Pfam" id="PF00149">
    <property type="entry name" value="Metallophos"/>
    <property type="match status" value="1"/>
</dbReference>
<evidence type="ECO:0000256" key="3">
    <source>
        <dbReference type="ARBA" id="ARBA00023004"/>
    </source>
</evidence>
<dbReference type="InterPro" id="IPR029052">
    <property type="entry name" value="Metallo-depent_PP-like"/>
</dbReference>
<keyword evidence="3" id="KW-0408">Iron</keyword>
<keyword evidence="1" id="KW-0479">Metal-binding</keyword>
<accession>A0ABV3PXV8</accession>
<dbReference type="InterPro" id="IPR050884">
    <property type="entry name" value="CNP_phosphodiesterase-III"/>
</dbReference>
<dbReference type="EMBL" id="JBFNQD010000029">
    <property type="protein sequence ID" value="MEW9310518.1"/>
    <property type="molecule type" value="Genomic_DNA"/>
</dbReference>
<gene>
    <name evidence="6" type="ORF">ABXS05_33585</name>
</gene>
<dbReference type="PANTHER" id="PTHR42988:SF2">
    <property type="entry name" value="CYCLIC NUCLEOTIDE PHOSPHODIESTERASE CBUA0032-RELATED"/>
    <property type="match status" value="1"/>
</dbReference>
<dbReference type="RefSeq" id="WP_367626900.1">
    <property type="nucleotide sequence ID" value="NZ_JBFNQD010000029.1"/>
</dbReference>
<evidence type="ECO:0000256" key="1">
    <source>
        <dbReference type="ARBA" id="ARBA00022723"/>
    </source>
</evidence>
<dbReference type="Gene3D" id="3.60.21.10">
    <property type="match status" value="1"/>
</dbReference>
<feature type="domain" description="Calcineurin-like phosphoesterase" evidence="5">
    <location>
        <begin position="16"/>
        <end position="184"/>
    </location>
</feature>
<dbReference type="PANTHER" id="PTHR42988">
    <property type="entry name" value="PHOSPHOHYDROLASE"/>
    <property type="match status" value="1"/>
</dbReference>
<comment type="caution">
    <text evidence="6">The sequence shown here is derived from an EMBL/GenBank/DDBJ whole genome shotgun (WGS) entry which is preliminary data.</text>
</comment>
<keyword evidence="2" id="KW-0378">Hydrolase</keyword>
<dbReference type="InterPro" id="IPR004843">
    <property type="entry name" value="Calcineurin-like_PHP"/>
</dbReference>
<dbReference type="SUPFAM" id="SSF56300">
    <property type="entry name" value="Metallo-dependent phosphatases"/>
    <property type="match status" value="1"/>
</dbReference>